<dbReference type="EMBL" id="CP002382">
    <property type="protein sequence ID" value="AEP09410.1"/>
    <property type="molecule type" value="Genomic_DNA"/>
</dbReference>
<dbReference type="Gene3D" id="3.40.1440.10">
    <property type="entry name" value="GIY-YIG endonuclease"/>
    <property type="match status" value="1"/>
</dbReference>
<accession>G2KN77</accession>
<dbReference type="Proteomes" id="UP000009286">
    <property type="component" value="Chromosome"/>
</dbReference>
<sequence length="97" mass="11851">MEKRFWVYMLASQKQGTLYIGVTSDLIKRIWEHKNKVVEGFTEKYDVHNLVWFEDHATADAAIRKEKRLKKYERQWKINLIEEKNPEWVCLYDEICK</sequence>
<organism evidence="3 4">
    <name type="scientific">Micavibrio aeruginosavorus (strain ARL-13)</name>
    <dbReference type="NCBI Taxonomy" id="856793"/>
    <lineage>
        <taxon>Bacteria</taxon>
        <taxon>Pseudomonadati</taxon>
        <taxon>Bdellovibrionota</taxon>
        <taxon>Bdellovibrionia</taxon>
        <taxon>Bdellovibrionales</taxon>
        <taxon>Pseudobdellovibrionaceae</taxon>
        <taxon>Micavibrio</taxon>
    </lineage>
</organism>
<dbReference type="KEGG" id="mai:MICA_1082"/>
<proteinExistence type="inferred from homology"/>
<dbReference type="eggNOG" id="COG2827">
    <property type="taxonomic scope" value="Bacteria"/>
</dbReference>
<evidence type="ECO:0000313" key="4">
    <source>
        <dbReference type="Proteomes" id="UP000009286"/>
    </source>
</evidence>
<name>G2KN77_MICAA</name>
<dbReference type="SUPFAM" id="SSF82771">
    <property type="entry name" value="GIY-YIG endonuclease"/>
    <property type="match status" value="1"/>
</dbReference>
<comment type="similarity">
    <text evidence="1">Belongs to the UPF0213 family.</text>
</comment>
<evidence type="ECO:0000256" key="1">
    <source>
        <dbReference type="ARBA" id="ARBA00007435"/>
    </source>
</evidence>
<evidence type="ECO:0000313" key="3">
    <source>
        <dbReference type="EMBL" id="AEP09410.1"/>
    </source>
</evidence>
<dbReference type="PROSITE" id="PS50164">
    <property type="entry name" value="GIY_YIG"/>
    <property type="match status" value="1"/>
</dbReference>
<dbReference type="STRING" id="856793.MICA_1082"/>
<dbReference type="InterPro" id="IPR050190">
    <property type="entry name" value="UPF0213_domain"/>
</dbReference>
<dbReference type="OrthoDB" id="287318at2"/>
<protein>
    <submittedName>
        <fullName evidence="3">GIY-YIG catalytic domain protein</fullName>
    </submittedName>
</protein>
<dbReference type="PANTHER" id="PTHR34477:SF5">
    <property type="entry name" value="BSL5627 PROTEIN"/>
    <property type="match status" value="1"/>
</dbReference>
<evidence type="ECO:0000259" key="2">
    <source>
        <dbReference type="PROSITE" id="PS50164"/>
    </source>
</evidence>
<dbReference type="InterPro" id="IPR035901">
    <property type="entry name" value="GIY-YIG_endonuc_sf"/>
</dbReference>
<dbReference type="RefSeq" id="WP_014102633.1">
    <property type="nucleotide sequence ID" value="NC_016026.1"/>
</dbReference>
<reference evidence="3 4" key="1">
    <citation type="journal article" date="2011" name="BMC Genomics">
        <title>Genomic insights into an obligate epibiotic bacterial predator: Micavibrio aeruginosavorus ARL-13.</title>
        <authorList>
            <person name="Wang Z."/>
            <person name="Kadouri D."/>
            <person name="Wu M."/>
        </authorList>
    </citation>
    <scope>NUCLEOTIDE SEQUENCE [LARGE SCALE GENOMIC DNA]</scope>
    <source>
        <strain evidence="3 4">ARL-13</strain>
    </source>
</reference>
<dbReference type="CDD" id="cd10448">
    <property type="entry name" value="GIY-YIG_unchar_3"/>
    <property type="match status" value="1"/>
</dbReference>
<dbReference type="Pfam" id="PF01541">
    <property type="entry name" value="GIY-YIG"/>
    <property type="match status" value="1"/>
</dbReference>
<keyword evidence="4" id="KW-1185">Reference proteome</keyword>
<dbReference type="PANTHER" id="PTHR34477">
    <property type="entry name" value="UPF0213 PROTEIN YHBQ"/>
    <property type="match status" value="1"/>
</dbReference>
<dbReference type="InterPro" id="IPR000305">
    <property type="entry name" value="GIY-YIG_endonuc"/>
</dbReference>
<dbReference type="HOGENOM" id="CLU_135650_3_1_5"/>
<gene>
    <name evidence="3" type="ordered locus">MICA_1082</name>
</gene>
<feature type="domain" description="GIY-YIG" evidence="2">
    <location>
        <begin position="3"/>
        <end position="80"/>
    </location>
</feature>
<dbReference type="AlphaFoldDB" id="G2KN77"/>